<dbReference type="EMBL" id="CP093365">
    <property type="protein sequence ID" value="UQS83276.1"/>
    <property type="molecule type" value="Genomic_DNA"/>
</dbReference>
<name>A0ABY4PC63_9LACO</name>
<organism evidence="1 2">
    <name type="scientific">Bombilactobacillus thymidiniphilus</name>
    <dbReference type="NCBI Taxonomy" id="2923363"/>
    <lineage>
        <taxon>Bacteria</taxon>
        <taxon>Bacillati</taxon>
        <taxon>Bacillota</taxon>
        <taxon>Bacilli</taxon>
        <taxon>Lactobacillales</taxon>
        <taxon>Lactobacillaceae</taxon>
        <taxon>Bombilactobacillus</taxon>
    </lineage>
</organism>
<dbReference type="Gene3D" id="3.40.30.10">
    <property type="entry name" value="Glutaredoxin"/>
    <property type="match status" value="1"/>
</dbReference>
<reference evidence="1 2" key="1">
    <citation type="journal article" date="2022" name="Int. J. Syst. Evol. Microbiol.">
        <title>Apilactobacillus apisilvae sp. nov., Nicolia spurrieriana gen. nov. sp. nov., Bombilactobacillus folatiphilus sp. nov. and Bombilactobacillus thymidiniphilus sp. nov., four new lactic acid bacterial isolates from stingless bees Tetragonula carbonaria and Austroplebeia australis.</title>
        <authorList>
            <person name="Oliphant S.A."/>
            <person name="Watson-Haigh N.S."/>
            <person name="Sumby K.M."/>
            <person name="Gardner J."/>
            <person name="Groom S."/>
            <person name="Jiranek V."/>
        </authorList>
    </citation>
    <scope>NUCLEOTIDE SEQUENCE [LARGE SCALE GENOMIC DNA]</scope>
    <source>
        <strain evidence="1 2">SG4_A1</strain>
    </source>
</reference>
<dbReference type="SUPFAM" id="SSF52833">
    <property type="entry name" value="Thioredoxin-like"/>
    <property type="match status" value="1"/>
</dbReference>
<dbReference type="Proteomes" id="UP000831947">
    <property type="component" value="Chromosome"/>
</dbReference>
<accession>A0ABY4PC63</accession>
<dbReference type="RefSeq" id="WP_249512502.1">
    <property type="nucleotide sequence ID" value="NZ_CP093365.1"/>
</dbReference>
<dbReference type="InterPro" id="IPR036249">
    <property type="entry name" value="Thioredoxin-like_sf"/>
</dbReference>
<evidence type="ECO:0000313" key="2">
    <source>
        <dbReference type="Proteomes" id="UP000831947"/>
    </source>
</evidence>
<proteinExistence type="predicted"/>
<keyword evidence="2" id="KW-1185">Reference proteome</keyword>
<sequence length="204" mass="23360">MWEVFSFINPIGNHCLKTEQTIIEFANKHNIKAHFRFIALSSFQTVNNYIQNNNFDIHNIDLRNEITQKTYRTTLLYKAATLQGNKKARAFLMSMQNALNVDNKEFNNQLAYDISQEVGLNWEALEKDSHSDLILKQCFADQQRASELGVSSTPSTIIYDYSKPCDESGVFIDRCSIDDLDSLMDNLVKSDQIAAQTPDLHIVE</sequence>
<protein>
    <submittedName>
        <fullName evidence="1">DsbA family protein</fullName>
    </submittedName>
</protein>
<gene>
    <name evidence="1" type="ORF">MOO47_05730</name>
</gene>
<evidence type="ECO:0000313" key="1">
    <source>
        <dbReference type="EMBL" id="UQS83276.1"/>
    </source>
</evidence>
<dbReference type="Pfam" id="PF13743">
    <property type="entry name" value="Thioredoxin_5"/>
    <property type="match status" value="1"/>
</dbReference>